<proteinExistence type="inferred from homology"/>
<evidence type="ECO:0000256" key="9">
    <source>
        <dbReference type="PIRSR" id="PIRSR005586-1"/>
    </source>
</evidence>
<dbReference type="SMART" id="SM00440">
    <property type="entry name" value="ZnF_C2C2"/>
    <property type="match status" value="1"/>
</dbReference>
<dbReference type="OrthoDB" id="282152at2759"/>
<feature type="binding site" evidence="9">
    <location>
        <position position="97"/>
    </location>
    <ligand>
        <name>Zn(2+)</name>
        <dbReference type="ChEBI" id="CHEBI:29105"/>
        <label>2</label>
    </ligand>
</feature>
<evidence type="ECO:0000256" key="4">
    <source>
        <dbReference type="ARBA" id="ARBA00022771"/>
    </source>
</evidence>
<feature type="binding site" evidence="9">
    <location>
        <position position="94"/>
    </location>
    <ligand>
        <name>Zn(2+)</name>
        <dbReference type="ChEBI" id="CHEBI:29105"/>
        <label>2</label>
    </ligand>
</feature>
<keyword evidence="4 10" id="KW-0863">Zinc-finger</keyword>
<dbReference type="SUPFAM" id="SSF57783">
    <property type="entry name" value="Zinc beta-ribbon"/>
    <property type="match status" value="1"/>
</dbReference>
<evidence type="ECO:0000313" key="13">
    <source>
        <dbReference type="EMBL" id="CEP01847.1"/>
    </source>
</evidence>
<evidence type="ECO:0000256" key="10">
    <source>
        <dbReference type="PIRSR" id="PIRSR005586-2"/>
    </source>
</evidence>
<reference evidence="14 16" key="2">
    <citation type="submission" date="2018-03" db="EMBL/GenBank/DDBJ databases">
        <authorList>
            <person name="Fogelqvist J."/>
        </authorList>
    </citation>
    <scope>NUCLEOTIDE SEQUENCE [LARGE SCALE GENOMIC DNA]</scope>
</reference>
<keyword evidence="5 9" id="KW-0862">Zinc</keyword>
<dbReference type="GO" id="GO:0006386">
    <property type="term" value="P:termination of RNA polymerase III transcription"/>
    <property type="evidence" value="ECO:0007669"/>
    <property type="project" value="TreeGrafter"/>
</dbReference>
<feature type="binding site" evidence="9">
    <location>
        <position position="27"/>
    </location>
    <ligand>
        <name>Zn(2+)</name>
        <dbReference type="ChEBI" id="CHEBI:29105"/>
        <label>1</label>
    </ligand>
</feature>
<feature type="binding site" evidence="9">
    <location>
        <position position="7"/>
    </location>
    <ligand>
        <name>Zn(2+)</name>
        <dbReference type="ChEBI" id="CHEBI:29105"/>
        <label>1</label>
    </ligand>
</feature>
<reference evidence="13 15" key="1">
    <citation type="submission" date="2015-02" db="EMBL/GenBank/DDBJ databases">
        <authorList>
            <person name="Chooi Y.-H."/>
        </authorList>
    </citation>
    <scope>NUCLEOTIDE SEQUENCE [LARGE SCALE GENOMIC DNA]</scope>
    <source>
        <strain evidence="13">E3</strain>
    </source>
</reference>
<feature type="binding site" evidence="9">
    <location>
        <position position="4"/>
    </location>
    <ligand>
        <name>Zn(2+)</name>
        <dbReference type="ChEBI" id="CHEBI:29105"/>
        <label>1</label>
    </ligand>
</feature>
<evidence type="ECO:0000256" key="7">
    <source>
        <dbReference type="ARBA" id="ARBA00023242"/>
    </source>
</evidence>
<dbReference type="GO" id="GO:0003899">
    <property type="term" value="F:DNA-directed RNA polymerase activity"/>
    <property type="evidence" value="ECO:0007669"/>
    <property type="project" value="InterPro"/>
</dbReference>
<dbReference type="CDD" id="cd10509">
    <property type="entry name" value="Zn-ribbon_RPC11"/>
    <property type="match status" value="1"/>
</dbReference>
<evidence type="ECO:0000313" key="16">
    <source>
        <dbReference type="Proteomes" id="UP000290189"/>
    </source>
</evidence>
<dbReference type="AlphaFoldDB" id="A0A0G4J2V1"/>
<dbReference type="PROSITE" id="PS51133">
    <property type="entry name" value="ZF_TFIIS_2"/>
    <property type="match status" value="1"/>
</dbReference>
<dbReference type="Proteomes" id="UP000039324">
    <property type="component" value="Unassembled WGS sequence"/>
</dbReference>
<dbReference type="GO" id="GO:0005666">
    <property type="term" value="C:RNA polymerase III complex"/>
    <property type="evidence" value="ECO:0007669"/>
    <property type="project" value="UniProtKB-ARBA"/>
</dbReference>
<feature type="binding site" evidence="9">
    <location>
        <position position="24"/>
    </location>
    <ligand>
        <name>Zn(2+)</name>
        <dbReference type="ChEBI" id="CHEBI:29105"/>
        <label>1</label>
    </ligand>
</feature>
<feature type="domain" description="TFIIS-type" evidence="12">
    <location>
        <begin position="62"/>
        <end position="102"/>
    </location>
</feature>
<dbReference type="InterPro" id="IPR001529">
    <property type="entry name" value="Zn_ribbon_RPB9"/>
</dbReference>
<evidence type="ECO:0000256" key="2">
    <source>
        <dbReference type="ARBA" id="ARBA00022478"/>
    </source>
</evidence>
<dbReference type="SMART" id="SM00661">
    <property type="entry name" value="RPOL9"/>
    <property type="match status" value="1"/>
</dbReference>
<dbReference type="InterPro" id="IPR034014">
    <property type="entry name" value="Zn_ribbon_RPC11_C"/>
</dbReference>
<keyword evidence="2 8" id="KW-0240">DNA-directed RNA polymerase</keyword>
<dbReference type="FunFam" id="2.20.25.10:FF:000005">
    <property type="entry name" value="DNA-directed RNA polymerase subunit"/>
    <property type="match status" value="1"/>
</dbReference>
<keyword evidence="7 8" id="KW-0539">Nucleus</keyword>
<keyword evidence="6 8" id="KW-0804">Transcription</keyword>
<dbReference type="GO" id="GO:0003676">
    <property type="term" value="F:nucleic acid binding"/>
    <property type="evidence" value="ECO:0007669"/>
    <property type="project" value="InterPro"/>
</dbReference>
<feature type="zinc finger region" description="C4-type" evidence="10">
    <location>
        <begin position="4"/>
        <end position="27"/>
    </location>
</feature>
<evidence type="ECO:0000313" key="15">
    <source>
        <dbReference type="Proteomes" id="UP000039324"/>
    </source>
</evidence>
<dbReference type="GO" id="GO:0008270">
    <property type="term" value="F:zinc ion binding"/>
    <property type="evidence" value="ECO:0007669"/>
    <property type="project" value="UniProtKB-KW"/>
</dbReference>
<sequence>MRFCPTCANMLLVEHADTGLRLFCETCPYVYAIRVPIVTTVHLERKKIDDVLGDMTDNVPQTDAVCPECQNKRAFYFQLQTRSADEPMTTFYKCTECGARWKE</sequence>
<evidence type="ECO:0000256" key="11">
    <source>
        <dbReference type="RuleBase" id="RU003474"/>
    </source>
</evidence>
<dbReference type="InterPro" id="IPR012164">
    <property type="entry name" value="Rpa12/Rpb9/Rpc10/TFS"/>
</dbReference>
<dbReference type="STRING" id="37360.A0A0G4J2V1"/>
<feature type="binding site" evidence="9">
    <location>
        <position position="66"/>
    </location>
    <ligand>
        <name>Zn(2+)</name>
        <dbReference type="ChEBI" id="CHEBI:29105"/>
        <label>2</label>
    </ligand>
</feature>
<dbReference type="EMBL" id="CDSF01000120">
    <property type="protein sequence ID" value="CEP01847.1"/>
    <property type="molecule type" value="Genomic_DNA"/>
</dbReference>
<name>A0A0G4J2V1_PLABS</name>
<dbReference type="Proteomes" id="UP000290189">
    <property type="component" value="Unassembled WGS sequence"/>
</dbReference>
<evidence type="ECO:0000259" key="12">
    <source>
        <dbReference type="PROSITE" id="PS51133"/>
    </source>
</evidence>
<keyword evidence="14" id="KW-0496">Mitochondrion</keyword>
<organism evidence="13 15">
    <name type="scientific">Plasmodiophora brassicae</name>
    <name type="common">Clubroot disease agent</name>
    <dbReference type="NCBI Taxonomy" id="37360"/>
    <lineage>
        <taxon>Eukaryota</taxon>
        <taxon>Sar</taxon>
        <taxon>Rhizaria</taxon>
        <taxon>Endomyxa</taxon>
        <taxon>Phytomyxea</taxon>
        <taxon>Plasmodiophorida</taxon>
        <taxon>Plasmodiophoridae</taxon>
        <taxon>Plasmodiophora</taxon>
    </lineage>
</organism>
<dbReference type="Pfam" id="PF02150">
    <property type="entry name" value="Zn_ribbon_RPB9"/>
    <property type="match status" value="1"/>
</dbReference>
<evidence type="ECO:0000256" key="8">
    <source>
        <dbReference type="PIRNR" id="PIRNR005586"/>
    </source>
</evidence>
<dbReference type="PIRSF" id="PIRSF005586">
    <property type="entry name" value="RNApol_RpoM"/>
    <property type="match status" value="1"/>
</dbReference>
<accession>A0A0G4J2V1</accession>
<evidence type="ECO:0000256" key="5">
    <source>
        <dbReference type="ARBA" id="ARBA00022833"/>
    </source>
</evidence>
<dbReference type="PANTHER" id="PTHR11239:SF12">
    <property type="entry name" value="DNA-DIRECTED RNA POLYMERASE III SUBUNIT RPC10"/>
    <property type="match status" value="1"/>
</dbReference>
<gene>
    <name evidence="13" type="ORF">PBRA_008790</name>
    <name evidence="14" type="ORF">PLBR_LOCUS3796</name>
</gene>
<dbReference type="PANTHER" id="PTHR11239">
    <property type="entry name" value="DNA-DIRECTED RNA POLYMERASE"/>
    <property type="match status" value="1"/>
</dbReference>
<comment type="function">
    <text evidence="8">DNA-dependent RNA polymerase catalyzes the transcription of DNA into RNA using the four ribonucleoside triphosphates as substrates.</text>
</comment>
<comment type="similarity">
    <text evidence="8 11">Belongs to the archaeal rpoM/eukaryotic RPA12/RPB9/RPC11 RNA polymerase family.</text>
</comment>
<evidence type="ECO:0000256" key="6">
    <source>
        <dbReference type="ARBA" id="ARBA00023163"/>
    </source>
</evidence>
<protein>
    <recommendedName>
        <fullName evidence="8">DNA-directed RNA polymerase subunit</fullName>
    </recommendedName>
</protein>
<dbReference type="Gene3D" id="2.20.25.10">
    <property type="match status" value="1"/>
</dbReference>
<keyword evidence="3 9" id="KW-0479">Metal-binding</keyword>
<evidence type="ECO:0000256" key="3">
    <source>
        <dbReference type="ARBA" id="ARBA00022723"/>
    </source>
</evidence>
<dbReference type="EMBL" id="OVEO01000006">
    <property type="protein sequence ID" value="SPQ96581.1"/>
    <property type="molecule type" value="Genomic_DNA"/>
</dbReference>
<evidence type="ECO:0000256" key="1">
    <source>
        <dbReference type="ARBA" id="ARBA00004123"/>
    </source>
</evidence>
<evidence type="ECO:0000313" key="14">
    <source>
        <dbReference type="EMBL" id="SPQ96581.1"/>
    </source>
</evidence>
<dbReference type="InterPro" id="IPR001222">
    <property type="entry name" value="Znf_TFIIS"/>
</dbReference>
<comment type="subcellular location">
    <subcellularLocation>
        <location evidence="1 8">Nucleus</location>
    </subcellularLocation>
</comment>
<dbReference type="PROSITE" id="PS00466">
    <property type="entry name" value="ZF_TFIIS_1"/>
    <property type="match status" value="1"/>
</dbReference>
<feature type="binding site" evidence="9">
    <location>
        <position position="69"/>
    </location>
    <ligand>
        <name>Zn(2+)</name>
        <dbReference type="ChEBI" id="CHEBI:29105"/>
        <label>2</label>
    </ligand>
</feature>
<dbReference type="Pfam" id="PF01096">
    <property type="entry name" value="Zn_ribbon_TFIIS"/>
    <property type="match status" value="1"/>
</dbReference>
<keyword evidence="15" id="KW-1185">Reference proteome</keyword>
<geneLocation type="mitochondrion" evidence="14"/>
<dbReference type="OMA" id="MEFCDEC"/>